<keyword evidence="3" id="KW-1185">Reference proteome</keyword>
<evidence type="ECO:0000256" key="1">
    <source>
        <dbReference type="SAM" id="MobiDB-lite"/>
    </source>
</evidence>
<geneLocation type="plasmid" evidence="2 3">
    <name>pJCM15296</name>
</geneLocation>
<dbReference type="EMBL" id="AP022578">
    <property type="protein sequence ID" value="BBX88276.1"/>
    <property type="molecule type" value="Genomic_DNA"/>
</dbReference>
<evidence type="ECO:0000313" key="3">
    <source>
        <dbReference type="Proteomes" id="UP000465609"/>
    </source>
</evidence>
<gene>
    <name evidence="2" type="ORF">MAUB_64770</name>
</gene>
<reference evidence="2 3" key="1">
    <citation type="journal article" date="2019" name="Emerg. Microbes Infect.">
        <title>Comprehensive subspecies identification of 175 nontuberculous mycobacteria species based on 7547 genomic profiles.</title>
        <authorList>
            <person name="Matsumoto Y."/>
            <person name="Kinjo T."/>
            <person name="Motooka D."/>
            <person name="Nabeya D."/>
            <person name="Jung N."/>
            <person name="Uechi K."/>
            <person name="Horii T."/>
            <person name="Iida T."/>
            <person name="Fujita J."/>
            <person name="Nakamura S."/>
        </authorList>
    </citation>
    <scope>NUCLEOTIDE SEQUENCE [LARGE SCALE GENOMIC DNA]</scope>
    <source>
        <strain evidence="2 3">JCM 15296</strain>
        <plasmid evidence="2">pJCM15296</plasmid>
    </source>
</reference>
<evidence type="ECO:0000313" key="2">
    <source>
        <dbReference type="EMBL" id="BBX88276.1"/>
    </source>
</evidence>
<organism evidence="2 3">
    <name type="scientific">Mycolicibacterium aubagnense</name>
    <dbReference type="NCBI Taxonomy" id="319707"/>
    <lineage>
        <taxon>Bacteria</taxon>
        <taxon>Bacillati</taxon>
        <taxon>Actinomycetota</taxon>
        <taxon>Actinomycetes</taxon>
        <taxon>Mycobacteriales</taxon>
        <taxon>Mycobacteriaceae</taxon>
        <taxon>Mycolicibacterium</taxon>
    </lineage>
</organism>
<sequence length="120" mass="13573">MSATPRPSNTRRRQRRELDSSTIEPPSGVAVLRILASVVNTRESPTRWRRRVAMHQLVEPASRKLSSGMDYVEYRYTTECSDNGLIARQNRAAAARWLTARDQVSAGQSRPPMLVVRPLV</sequence>
<dbReference type="Proteomes" id="UP000465609">
    <property type="component" value="Plasmid pJCM15296"/>
</dbReference>
<protein>
    <submittedName>
        <fullName evidence="2">Uncharacterized protein</fullName>
    </submittedName>
</protein>
<accession>A0ABM7IN88</accession>
<proteinExistence type="predicted"/>
<keyword evidence="2" id="KW-0614">Plasmid</keyword>
<feature type="region of interest" description="Disordered" evidence="1">
    <location>
        <begin position="1"/>
        <end position="24"/>
    </location>
</feature>
<name>A0ABM7IN88_9MYCO</name>